<name>A0A1I6K2Z0_9EURY</name>
<dbReference type="RefSeq" id="WP_089812751.1">
    <property type="nucleotide sequence ID" value="NZ_FOZK01000001.1"/>
</dbReference>
<accession>A0A1I6K2Z0</accession>
<keyword evidence="3" id="KW-1185">Reference proteome</keyword>
<dbReference type="STRING" id="767519.SAMN05216559_0046"/>
<dbReference type="Pfam" id="PF24430">
    <property type="entry name" value="DUF7553"/>
    <property type="match status" value="1"/>
</dbReference>
<gene>
    <name evidence="2" type="ORF">SAMN05216559_0046</name>
</gene>
<dbReference type="OrthoDB" id="235242at2157"/>
<feature type="region of interest" description="Disordered" evidence="1">
    <location>
        <begin position="63"/>
        <end position="89"/>
    </location>
</feature>
<evidence type="ECO:0000313" key="2">
    <source>
        <dbReference type="EMBL" id="SFR85180.1"/>
    </source>
</evidence>
<protein>
    <submittedName>
        <fullName evidence="2">Uncharacterized protein</fullName>
    </submittedName>
</protein>
<proteinExistence type="predicted"/>
<reference evidence="2 3" key="1">
    <citation type="submission" date="2016-10" db="EMBL/GenBank/DDBJ databases">
        <authorList>
            <person name="de Groot N.N."/>
        </authorList>
    </citation>
    <scope>NUCLEOTIDE SEQUENCE [LARGE SCALE GENOMIC DNA]</scope>
    <source>
        <strain evidence="2 3">CGMCC 1.10457</strain>
    </source>
</reference>
<dbReference type="InterPro" id="IPR055975">
    <property type="entry name" value="DUF7553"/>
</dbReference>
<dbReference type="Proteomes" id="UP000199062">
    <property type="component" value="Unassembled WGS sequence"/>
</dbReference>
<dbReference type="EMBL" id="FOZK01000001">
    <property type="protein sequence ID" value="SFR85180.1"/>
    <property type="molecule type" value="Genomic_DNA"/>
</dbReference>
<feature type="compositionally biased region" description="Basic and acidic residues" evidence="1">
    <location>
        <begin position="63"/>
        <end position="79"/>
    </location>
</feature>
<dbReference type="AlphaFoldDB" id="A0A1I6K2Z0"/>
<sequence length="89" mass="10019">MGCSPLVTANRRLIAAMETPPDSGAEERLDEVAALLWAMEHEHVTDPGACCRVREKLRSLEQKVDERRRSDVERARRSVESYGEGLEPV</sequence>
<organism evidence="2 3">
    <name type="scientific">Halomicrobium zhouii</name>
    <dbReference type="NCBI Taxonomy" id="767519"/>
    <lineage>
        <taxon>Archaea</taxon>
        <taxon>Methanobacteriati</taxon>
        <taxon>Methanobacteriota</taxon>
        <taxon>Stenosarchaea group</taxon>
        <taxon>Halobacteria</taxon>
        <taxon>Halobacteriales</taxon>
        <taxon>Haloarculaceae</taxon>
        <taxon>Halomicrobium</taxon>
    </lineage>
</organism>
<evidence type="ECO:0000256" key="1">
    <source>
        <dbReference type="SAM" id="MobiDB-lite"/>
    </source>
</evidence>
<evidence type="ECO:0000313" key="3">
    <source>
        <dbReference type="Proteomes" id="UP000199062"/>
    </source>
</evidence>